<gene>
    <name evidence="3" type="ORF">WJ33_16345</name>
</gene>
<protein>
    <submittedName>
        <fullName evidence="3">D-alanine--poly(Phosphoribitol) ligase</fullName>
    </submittedName>
</protein>
<dbReference type="OrthoDB" id="6297021at2"/>
<dbReference type="PANTHER" id="PTHR45527:SF1">
    <property type="entry name" value="FATTY ACID SYNTHASE"/>
    <property type="match status" value="1"/>
</dbReference>
<dbReference type="InterPro" id="IPR020845">
    <property type="entry name" value="AMP-binding_CS"/>
</dbReference>
<sequence length="511" mass="55357">MNDSRALYDWFAASVEHHGSLPALEIEERQWTYAALAARARAIAAAIVHAHAGQAPARVGLLAARTPDAYTGYLAIQQLGAAAVPLNPAFPHARLATICARARLDCVLTDLAEFEDLGAPLVRTPDDAAPGDDVPLPGRAAGRDDLAYILFTSGSTGAPKGVPVTHGNLDAYLRHVIPRYEVGPGARLSQMFDLTFDVSVFDLFVAWGAGATVVVPTRGDLLAPVRFVNRCAISHWCSVPSVISFARRLGALRAGAMPTLRVSLFAGEPLTLQQADAWRLAAPNSLLENFYGPTEVTITCSEYRLPADRRAWPETVNGTLPIGTVYPHLEHLILDDAGREADEGELCVRGSQRFPGYIDPENDRDRFVRFEAGRAHTHDGTTPLDAQHWYRTGDRVARVDGLLVHLGRLDHQIKARGYRIELGEIEAALRDQAGVHDAVVVPVASGDGELDLEAVCTGVNVHPDALLTALRLRLPAYMVPREIRVFAELPLNANGKIDRRAIAAILVERAA</sequence>
<dbReference type="GO" id="GO:0031177">
    <property type="term" value="F:phosphopantetheine binding"/>
    <property type="evidence" value="ECO:0007669"/>
    <property type="project" value="TreeGrafter"/>
</dbReference>
<dbReference type="InterPro" id="IPR045851">
    <property type="entry name" value="AMP-bd_C_sf"/>
</dbReference>
<dbReference type="GO" id="GO:0016874">
    <property type="term" value="F:ligase activity"/>
    <property type="evidence" value="ECO:0007669"/>
    <property type="project" value="UniProtKB-KW"/>
</dbReference>
<evidence type="ECO:0000313" key="3">
    <source>
        <dbReference type="EMBL" id="KVG73556.1"/>
    </source>
</evidence>
<dbReference type="Gene3D" id="3.30.300.30">
    <property type="match status" value="1"/>
</dbReference>
<dbReference type="GO" id="GO:0044550">
    <property type="term" value="P:secondary metabolite biosynthetic process"/>
    <property type="evidence" value="ECO:0007669"/>
    <property type="project" value="TreeGrafter"/>
</dbReference>
<dbReference type="GO" id="GO:0043041">
    <property type="term" value="P:amino acid activation for nonribosomal peptide biosynthetic process"/>
    <property type="evidence" value="ECO:0007669"/>
    <property type="project" value="TreeGrafter"/>
</dbReference>
<dbReference type="SUPFAM" id="SSF56801">
    <property type="entry name" value="Acetyl-CoA synthetase-like"/>
    <property type="match status" value="1"/>
</dbReference>
<dbReference type="RefSeq" id="WP_059749680.1">
    <property type="nucleotide sequence ID" value="NZ_LOXM01000041.1"/>
</dbReference>
<accession>A0A103RT38</accession>
<evidence type="ECO:0000259" key="2">
    <source>
        <dbReference type="Pfam" id="PF13193"/>
    </source>
</evidence>
<dbReference type="AlphaFoldDB" id="A0A103RT38"/>
<dbReference type="InterPro" id="IPR000873">
    <property type="entry name" value="AMP-dep_synth/lig_dom"/>
</dbReference>
<evidence type="ECO:0000259" key="1">
    <source>
        <dbReference type="Pfam" id="PF00501"/>
    </source>
</evidence>
<dbReference type="GO" id="GO:0005737">
    <property type="term" value="C:cytoplasm"/>
    <property type="evidence" value="ECO:0007669"/>
    <property type="project" value="TreeGrafter"/>
</dbReference>
<comment type="caution">
    <text evidence="3">The sequence shown here is derived from an EMBL/GenBank/DDBJ whole genome shotgun (WGS) entry which is preliminary data.</text>
</comment>
<dbReference type="Proteomes" id="UP000064029">
    <property type="component" value="Unassembled WGS sequence"/>
</dbReference>
<reference evidence="3 4" key="1">
    <citation type="submission" date="2015-11" db="EMBL/GenBank/DDBJ databases">
        <title>Expanding the genomic diversity of Burkholderia species for the development of highly accurate diagnostics.</title>
        <authorList>
            <person name="Sahl J."/>
            <person name="Keim P."/>
            <person name="Wagner D."/>
        </authorList>
    </citation>
    <scope>NUCLEOTIDE SEQUENCE [LARGE SCALE GENOMIC DNA]</scope>
    <source>
        <strain evidence="3 4">MSMB2036</strain>
    </source>
</reference>
<dbReference type="PANTHER" id="PTHR45527">
    <property type="entry name" value="NONRIBOSOMAL PEPTIDE SYNTHETASE"/>
    <property type="match status" value="1"/>
</dbReference>
<proteinExistence type="predicted"/>
<dbReference type="Gene3D" id="3.40.50.12780">
    <property type="entry name" value="N-terminal domain of ligase-like"/>
    <property type="match status" value="1"/>
</dbReference>
<dbReference type="EMBL" id="LOXM01000041">
    <property type="protein sequence ID" value="KVG73556.1"/>
    <property type="molecule type" value="Genomic_DNA"/>
</dbReference>
<organism evidence="3 4">
    <name type="scientific">Burkholderia ubonensis</name>
    <dbReference type="NCBI Taxonomy" id="101571"/>
    <lineage>
        <taxon>Bacteria</taxon>
        <taxon>Pseudomonadati</taxon>
        <taxon>Pseudomonadota</taxon>
        <taxon>Betaproteobacteria</taxon>
        <taxon>Burkholderiales</taxon>
        <taxon>Burkholderiaceae</taxon>
        <taxon>Burkholderia</taxon>
        <taxon>Burkholderia cepacia complex</taxon>
    </lineage>
</organism>
<feature type="domain" description="AMP-binding enzyme C-terminal" evidence="2">
    <location>
        <begin position="424"/>
        <end position="496"/>
    </location>
</feature>
<evidence type="ECO:0000313" key="4">
    <source>
        <dbReference type="Proteomes" id="UP000064029"/>
    </source>
</evidence>
<feature type="domain" description="AMP-dependent synthetase/ligase" evidence="1">
    <location>
        <begin position="12"/>
        <end position="357"/>
    </location>
</feature>
<keyword evidence="3" id="KW-0436">Ligase</keyword>
<dbReference type="PROSITE" id="PS00455">
    <property type="entry name" value="AMP_BINDING"/>
    <property type="match status" value="1"/>
</dbReference>
<dbReference type="InterPro" id="IPR042099">
    <property type="entry name" value="ANL_N_sf"/>
</dbReference>
<dbReference type="InterPro" id="IPR025110">
    <property type="entry name" value="AMP-bd_C"/>
</dbReference>
<dbReference type="Pfam" id="PF00501">
    <property type="entry name" value="AMP-binding"/>
    <property type="match status" value="1"/>
</dbReference>
<name>A0A103RT38_9BURK</name>
<dbReference type="Pfam" id="PF13193">
    <property type="entry name" value="AMP-binding_C"/>
    <property type="match status" value="1"/>
</dbReference>